<organism evidence="5 6">
    <name type="scientific">Cuscuta australis</name>
    <dbReference type="NCBI Taxonomy" id="267555"/>
    <lineage>
        <taxon>Eukaryota</taxon>
        <taxon>Viridiplantae</taxon>
        <taxon>Streptophyta</taxon>
        <taxon>Embryophyta</taxon>
        <taxon>Tracheophyta</taxon>
        <taxon>Spermatophyta</taxon>
        <taxon>Magnoliopsida</taxon>
        <taxon>eudicotyledons</taxon>
        <taxon>Gunneridae</taxon>
        <taxon>Pentapetalae</taxon>
        <taxon>asterids</taxon>
        <taxon>lamiids</taxon>
        <taxon>Solanales</taxon>
        <taxon>Convolvulaceae</taxon>
        <taxon>Cuscuteae</taxon>
        <taxon>Cuscuta</taxon>
        <taxon>Cuscuta subgen. Grammica</taxon>
        <taxon>Cuscuta sect. Cleistogrammica</taxon>
    </lineage>
</organism>
<evidence type="ECO:0000313" key="6">
    <source>
        <dbReference type="Proteomes" id="UP000249390"/>
    </source>
</evidence>
<dbReference type="SUPFAM" id="SSF52833">
    <property type="entry name" value="Thioredoxin-like"/>
    <property type="match status" value="1"/>
</dbReference>
<evidence type="ECO:0000256" key="4">
    <source>
        <dbReference type="ARBA" id="ARBA00023284"/>
    </source>
</evidence>
<dbReference type="InterPro" id="IPR011905">
    <property type="entry name" value="GlrX-like_pln_2"/>
</dbReference>
<dbReference type="PANTHER" id="PTHR10168">
    <property type="entry name" value="GLUTAREDOXIN"/>
    <property type="match status" value="1"/>
</dbReference>
<keyword evidence="6" id="KW-1185">Reference proteome</keyword>
<dbReference type="EMBL" id="NQVE01000175">
    <property type="protein sequence ID" value="RAL42123.1"/>
    <property type="molecule type" value="Genomic_DNA"/>
</dbReference>
<evidence type="ECO:0000256" key="2">
    <source>
        <dbReference type="ARBA" id="ARBA00007568"/>
    </source>
</evidence>
<evidence type="ECO:0000256" key="1">
    <source>
        <dbReference type="ARBA" id="ARBA00004496"/>
    </source>
</evidence>
<evidence type="ECO:0000313" key="5">
    <source>
        <dbReference type="EMBL" id="RAL42123.1"/>
    </source>
</evidence>
<sequence>METVKSLAERKPVVIFSIGSRCSMSHTIETLVAGFGGTVTVHELDVMPNGKNLEWELMQGIWAAASWASRRKPPSLPAVFIGGEYVGGEGEIMCLHLKGELVPLLKKARAIWL</sequence>
<dbReference type="GO" id="GO:0005737">
    <property type="term" value="C:cytoplasm"/>
    <property type="evidence" value="ECO:0007669"/>
    <property type="project" value="UniProtKB-SubCell"/>
</dbReference>
<dbReference type="Proteomes" id="UP000249390">
    <property type="component" value="Unassembled WGS sequence"/>
</dbReference>
<proteinExistence type="inferred from homology"/>
<comment type="similarity">
    <text evidence="2">Belongs to the glutaredoxin family. CC-type subfamily.</text>
</comment>
<name>A0A328DDY3_9ASTE</name>
<dbReference type="Gene3D" id="3.40.30.10">
    <property type="entry name" value="Glutaredoxin"/>
    <property type="match status" value="1"/>
</dbReference>
<gene>
    <name evidence="5" type="ORF">DM860_011906</name>
</gene>
<comment type="caution">
    <text evidence="5">The sequence shown here is derived from an EMBL/GenBank/DDBJ whole genome shotgun (WGS) entry which is preliminary data.</text>
</comment>
<dbReference type="InterPro" id="IPR036249">
    <property type="entry name" value="Thioredoxin-like_sf"/>
</dbReference>
<dbReference type="PROSITE" id="PS51354">
    <property type="entry name" value="GLUTAREDOXIN_2"/>
    <property type="match status" value="1"/>
</dbReference>
<keyword evidence="4" id="KW-0676">Redox-active center</keyword>
<dbReference type="AlphaFoldDB" id="A0A328DDY3"/>
<reference evidence="5 6" key="1">
    <citation type="submission" date="2018-06" db="EMBL/GenBank/DDBJ databases">
        <title>The Genome of Cuscuta australis (Dodder) Provides Insight into the Evolution of Plant Parasitism.</title>
        <authorList>
            <person name="Liu H."/>
        </authorList>
    </citation>
    <scope>NUCLEOTIDE SEQUENCE [LARGE SCALE GENOMIC DNA]</scope>
    <source>
        <strain evidence="6">cv. Yunnan</strain>
        <tissue evidence="5">Vines</tissue>
    </source>
</reference>
<evidence type="ECO:0000256" key="3">
    <source>
        <dbReference type="ARBA" id="ARBA00022490"/>
    </source>
</evidence>
<comment type="subcellular location">
    <subcellularLocation>
        <location evidence="1">Cytoplasm</location>
    </subcellularLocation>
</comment>
<keyword evidence="3" id="KW-0963">Cytoplasm</keyword>
<protein>
    <submittedName>
        <fullName evidence="5">Uncharacterized protein</fullName>
    </submittedName>
</protein>
<accession>A0A328DDY3</accession>